<dbReference type="PROSITE" id="PS51376">
    <property type="entry name" value="DBB"/>
    <property type="match status" value="1"/>
</dbReference>
<feature type="domain" description="DBB" evidence="2">
    <location>
        <begin position="149"/>
        <end position="289"/>
    </location>
</feature>
<dbReference type="Pfam" id="PF14545">
    <property type="entry name" value="DBB"/>
    <property type="match status" value="1"/>
</dbReference>
<proteinExistence type="predicted"/>
<protein>
    <recommendedName>
        <fullName evidence="2">DBB domain-containing protein</fullName>
    </recommendedName>
</protein>
<evidence type="ECO:0000256" key="1">
    <source>
        <dbReference type="SAM" id="MobiDB-lite"/>
    </source>
</evidence>
<accession>A0ABD3WPH8</accession>
<comment type="caution">
    <text evidence="3">The sequence shown here is derived from an EMBL/GenBank/DDBJ whole genome shotgun (WGS) entry which is preliminary data.</text>
</comment>
<dbReference type="Proteomes" id="UP001634394">
    <property type="component" value="Unassembled WGS sequence"/>
</dbReference>
<dbReference type="EMBL" id="JBJQND010000005">
    <property type="protein sequence ID" value="KAL3875371.1"/>
    <property type="molecule type" value="Genomic_DNA"/>
</dbReference>
<dbReference type="AlphaFoldDB" id="A0ABD3WPH8"/>
<dbReference type="PANTHER" id="PTHR16267">
    <property type="entry name" value="BANK1/PIK3AP1 FAMILY MEMBER"/>
    <property type="match status" value="1"/>
</dbReference>
<dbReference type="SMART" id="SM01282">
    <property type="entry name" value="DBB"/>
    <property type="match status" value="1"/>
</dbReference>
<name>A0ABD3WPH8_SINWO</name>
<feature type="region of interest" description="Disordered" evidence="1">
    <location>
        <begin position="458"/>
        <end position="494"/>
    </location>
</feature>
<evidence type="ECO:0000259" key="2">
    <source>
        <dbReference type="PROSITE" id="PS51376"/>
    </source>
</evidence>
<keyword evidence="4" id="KW-1185">Reference proteome</keyword>
<evidence type="ECO:0000313" key="4">
    <source>
        <dbReference type="Proteomes" id="UP001634394"/>
    </source>
</evidence>
<dbReference type="InterPro" id="IPR017893">
    <property type="entry name" value="DBB_domain"/>
</dbReference>
<dbReference type="InterPro" id="IPR052446">
    <property type="entry name" value="B-cell_PI3K-Signaling_Adptrs"/>
</dbReference>
<evidence type="ECO:0000313" key="3">
    <source>
        <dbReference type="EMBL" id="KAL3875371.1"/>
    </source>
</evidence>
<sequence length="655" mass="75634">MSGDHVHCIFYQFDGEEFALRLKDYCAGRRYNVIFNMHKLRNDNSIAIPNSGVSILLITPAMCESIRSGKHPDLNVIFSNPDFSIAILFHVEKSKDEIASFLSSRIRNISRWTMLESRTDSSLSPTVIDIMDVVEKLEETCKSDPILQKFQVWAREGVKPHQQIIVIFQEPVDDDAQVKVIQDWNGVSTTAERLNPLTFSFHLGDAEPGDKKIEVFVNGTSYGIAVLHVMRLEPKMEQVFKFLNNVINPIELLCQCLHVVSNNRDNLDKKLVDLLSKSTNSVSNIFEEFDWEKYGDIKSNLALPTLLHFGAKYGFRQFCLELLKIPGGKQALKIENKDGLLPVQIAQKEGFEHLQLDLYRNAKANMYDMPSRTVGFKANGPTDVSKSKTLPARGQRTIPLSISMSEIRSPLIPKQTISTPSKTTVNRPRFYSDSPIQEESLSWLVDPEKLQEEQRLHRKMTKVTAARGEEDPQTRKRNNSMPELPGLGRLTRKEHPYEEDVQSLDRFALLCSPPKGCLLIFDAITPEMKQGQHRLYQKQGQHRLYQKQGHHRLYQKQGHHRLYQKQGQHRLYQKQGQHKLYQKQGQHRLYQKQGQHRLSETRTALDCIRNKDSTDCIRNKDSTDYIRNKDSTDCIRNKVETYKPRLKRLIYYKSK</sequence>
<dbReference type="PANTHER" id="PTHR16267:SF11">
    <property type="entry name" value="STUMPS, ISOFORM E"/>
    <property type="match status" value="1"/>
</dbReference>
<organism evidence="3 4">
    <name type="scientific">Sinanodonta woodiana</name>
    <name type="common">Chinese pond mussel</name>
    <name type="synonym">Anodonta woodiana</name>
    <dbReference type="NCBI Taxonomy" id="1069815"/>
    <lineage>
        <taxon>Eukaryota</taxon>
        <taxon>Metazoa</taxon>
        <taxon>Spiralia</taxon>
        <taxon>Lophotrochozoa</taxon>
        <taxon>Mollusca</taxon>
        <taxon>Bivalvia</taxon>
        <taxon>Autobranchia</taxon>
        <taxon>Heteroconchia</taxon>
        <taxon>Palaeoheterodonta</taxon>
        <taxon>Unionida</taxon>
        <taxon>Unionoidea</taxon>
        <taxon>Unionidae</taxon>
        <taxon>Unioninae</taxon>
        <taxon>Sinanodonta</taxon>
    </lineage>
</organism>
<gene>
    <name evidence="3" type="ORF">ACJMK2_033324</name>
</gene>
<reference evidence="3 4" key="1">
    <citation type="submission" date="2024-11" db="EMBL/GenBank/DDBJ databases">
        <title>Chromosome-level genome assembly of the freshwater bivalve Anodonta woodiana.</title>
        <authorList>
            <person name="Chen X."/>
        </authorList>
    </citation>
    <scope>NUCLEOTIDE SEQUENCE [LARGE SCALE GENOMIC DNA]</scope>
    <source>
        <strain evidence="3">MN2024</strain>
        <tissue evidence="3">Gills</tissue>
    </source>
</reference>